<evidence type="ECO:0000259" key="10">
    <source>
        <dbReference type="PROSITE" id="PS50011"/>
    </source>
</evidence>
<dbReference type="GO" id="GO:0005737">
    <property type="term" value="C:cytoplasm"/>
    <property type="evidence" value="ECO:0007669"/>
    <property type="project" value="TreeGrafter"/>
</dbReference>
<dbReference type="FunFam" id="1.10.510.10:FF:000748">
    <property type="entry name" value="NAK protein kinase"/>
    <property type="match status" value="1"/>
</dbReference>
<reference evidence="11" key="1">
    <citation type="submission" date="2021-09" db="EMBL/GenBank/DDBJ databases">
        <authorList>
            <consortium name="AG Swart"/>
            <person name="Singh M."/>
            <person name="Singh A."/>
            <person name="Seah K."/>
            <person name="Emmerich C."/>
        </authorList>
    </citation>
    <scope>NUCLEOTIDE SEQUENCE</scope>
    <source>
        <strain evidence="11">ATCC30299</strain>
    </source>
</reference>
<dbReference type="EMBL" id="CAJZBQ010000006">
    <property type="protein sequence ID" value="CAG9312364.1"/>
    <property type="molecule type" value="Genomic_DNA"/>
</dbReference>
<evidence type="ECO:0000256" key="2">
    <source>
        <dbReference type="ARBA" id="ARBA00022527"/>
    </source>
</evidence>
<organism evidence="11 12">
    <name type="scientific">Blepharisma stoltei</name>
    <dbReference type="NCBI Taxonomy" id="1481888"/>
    <lineage>
        <taxon>Eukaryota</taxon>
        <taxon>Sar</taxon>
        <taxon>Alveolata</taxon>
        <taxon>Ciliophora</taxon>
        <taxon>Postciliodesmatophora</taxon>
        <taxon>Heterotrichea</taxon>
        <taxon>Heterotrichida</taxon>
        <taxon>Blepharismidae</taxon>
        <taxon>Blepharisma</taxon>
    </lineage>
</organism>
<keyword evidence="3" id="KW-0808">Transferase</keyword>
<feature type="compositionally biased region" description="Polar residues" evidence="9">
    <location>
        <begin position="296"/>
        <end position="308"/>
    </location>
</feature>
<feature type="region of interest" description="Disordered" evidence="9">
    <location>
        <begin position="295"/>
        <end position="319"/>
    </location>
</feature>
<accession>A0AAU9IBF4</accession>
<sequence length="393" mass="45406">MDMLKILADYAYGQQQYQIGNYTVNIQEKLSEGGYAYVYKCVDINTNKEYALKKILCQDQERYRMAQREVEVMRAIPENDNIVRFYDSTVITEGKTRSVLLLLELCTEGTLINLLEKYNGQLSLPQILYIIKEILTAVQVVHRAGFIHRDLKVENILLHNKKFKLCDFGSCTSEIIELSTASRNDLLSYQETFERETTLMYRPPEMIDLYARHRIDFKADVWMIGCILYTLAFFRHPFQDQAQLAIVNAHYSFPQGSRFNNKFHSFIAWILNPIPALRPSVDELINAIENYESVGNFGNSAPQQSQAKNVRKREDRDMTDEEIQREIMKIRNQGAQPKPRPKVDTRQNQPQNIWSAPASVQVTQQTQQQTVENANLLGFSPPKGSNNAGWAKF</sequence>
<evidence type="ECO:0000256" key="7">
    <source>
        <dbReference type="ARBA" id="ARBA00047899"/>
    </source>
</evidence>
<keyword evidence="2" id="KW-0723">Serine/threonine-protein kinase</keyword>
<name>A0AAU9IBF4_9CILI</name>
<keyword evidence="12" id="KW-1185">Reference proteome</keyword>
<dbReference type="InterPro" id="IPR008271">
    <property type="entry name" value="Ser/Thr_kinase_AS"/>
</dbReference>
<evidence type="ECO:0000313" key="11">
    <source>
        <dbReference type="EMBL" id="CAG9312364.1"/>
    </source>
</evidence>
<feature type="region of interest" description="Disordered" evidence="9">
    <location>
        <begin position="329"/>
        <end position="348"/>
    </location>
</feature>
<dbReference type="SUPFAM" id="SSF56112">
    <property type="entry name" value="Protein kinase-like (PK-like)"/>
    <property type="match status" value="1"/>
</dbReference>
<evidence type="ECO:0000256" key="5">
    <source>
        <dbReference type="ARBA" id="ARBA00022777"/>
    </source>
</evidence>
<evidence type="ECO:0000256" key="4">
    <source>
        <dbReference type="ARBA" id="ARBA00022741"/>
    </source>
</evidence>
<dbReference type="PROSITE" id="PS50011">
    <property type="entry name" value="PROTEIN_KINASE_DOM"/>
    <property type="match status" value="1"/>
</dbReference>
<keyword evidence="5" id="KW-0418">Kinase</keyword>
<evidence type="ECO:0000256" key="8">
    <source>
        <dbReference type="ARBA" id="ARBA00048679"/>
    </source>
</evidence>
<dbReference type="InterPro" id="IPR011009">
    <property type="entry name" value="Kinase-like_dom_sf"/>
</dbReference>
<evidence type="ECO:0000256" key="1">
    <source>
        <dbReference type="ARBA" id="ARBA00012513"/>
    </source>
</evidence>
<evidence type="ECO:0000256" key="6">
    <source>
        <dbReference type="ARBA" id="ARBA00022840"/>
    </source>
</evidence>
<dbReference type="EC" id="2.7.11.1" evidence="1"/>
<proteinExistence type="predicted"/>
<evidence type="ECO:0000256" key="3">
    <source>
        <dbReference type="ARBA" id="ARBA00022679"/>
    </source>
</evidence>
<dbReference type="GO" id="GO:0004674">
    <property type="term" value="F:protein serine/threonine kinase activity"/>
    <property type="evidence" value="ECO:0007669"/>
    <property type="project" value="UniProtKB-KW"/>
</dbReference>
<dbReference type="InterPro" id="IPR000719">
    <property type="entry name" value="Prot_kinase_dom"/>
</dbReference>
<evidence type="ECO:0000256" key="9">
    <source>
        <dbReference type="SAM" id="MobiDB-lite"/>
    </source>
</evidence>
<feature type="domain" description="Protein kinase" evidence="10">
    <location>
        <begin position="24"/>
        <end position="294"/>
    </location>
</feature>
<dbReference type="Pfam" id="PF00069">
    <property type="entry name" value="Pkinase"/>
    <property type="match status" value="1"/>
</dbReference>
<comment type="catalytic activity">
    <reaction evidence="8">
        <text>L-seryl-[protein] + ATP = O-phospho-L-seryl-[protein] + ADP + H(+)</text>
        <dbReference type="Rhea" id="RHEA:17989"/>
        <dbReference type="Rhea" id="RHEA-COMP:9863"/>
        <dbReference type="Rhea" id="RHEA-COMP:11604"/>
        <dbReference type="ChEBI" id="CHEBI:15378"/>
        <dbReference type="ChEBI" id="CHEBI:29999"/>
        <dbReference type="ChEBI" id="CHEBI:30616"/>
        <dbReference type="ChEBI" id="CHEBI:83421"/>
        <dbReference type="ChEBI" id="CHEBI:456216"/>
        <dbReference type="EC" id="2.7.11.1"/>
    </reaction>
</comment>
<dbReference type="PROSITE" id="PS00108">
    <property type="entry name" value="PROTEIN_KINASE_ST"/>
    <property type="match status" value="1"/>
</dbReference>
<dbReference type="AlphaFoldDB" id="A0AAU9IBF4"/>
<dbReference type="Proteomes" id="UP001162131">
    <property type="component" value="Unassembled WGS sequence"/>
</dbReference>
<gene>
    <name evidence="11" type="ORF">BSTOLATCC_MIC6471</name>
</gene>
<dbReference type="Gene3D" id="1.10.510.10">
    <property type="entry name" value="Transferase(Phosphotransferase) domain 1"/>
    <property type="match status" value="1"/>
</dbReference>
<evidence type="ECO:0000313" key="12">
    <source>
        <dbReference type="Proteomes" id="UP001162131"/>
    </source>
</evidence>
<dbReference type="PANTHER" id="PTHR22967:SF57">
    <property type="entry name" value="AUXILIN, ISOFORM A-RELATED"/>
    <property type="match status" value="1"/>
</dbReference>
<dbReference type="GO" id="GO:0005524">
    <property type="term" value="F:ATP binding"/>
    <property type="evidence" value="ECO:0007669"/>
    <property type="project" value="UniProtKB-KW"/>
</dbReference>
<keyword evidence="4" id="KW-0547">Nucleotide-binding</keyword>
<comment type="catalytic activity">
    <reaction evidence="7">
        <text>L-threonyl-[protein] + ATP = O-phospho-L-threonyl-[protein] + ADP + H(+)</text>
        <dbReference type="Rhea" id="RHEA:46608"/>
        <dbReference type="Rhea" id="RHEA-COMP:11060"/>
        <dbReference type="Rhea" id="RHEA-COMP:11605"/>
        <dbReference type="ChEBI" id="CHEBI:15378"/>
        <dbReference type="ChEBI" id="CHEBI:30013"/>
        <dbReference type="ChEBI" id="CHEBI:30616"/>
        <dbReference type="ChEBI" id="CHEBI:61977"/>
        <dbReference type="ChEBI" id="CHEBI:456216"/>
        <dbReference type="EC" id="2.7.11.1"/>
    </reaction>
</comment>
<protein>
    <recommendedName>
        <fullName evidence="1">non-specific serine/threonine protein kinase</fullName>
        <ecNumber evidence="1">2.7.11.1</ecNumber>
    </recommendedName>
</protein>
<comment type="caution">
    <text evidence="11">The sequence shown here is derived from an EMBL/GenBank/DDBJ whole genome shotgun (WGS) entry which is preliminary data.</text>
</comment>
<dbReference type="SMART" id="SM00220">
    <property type="entry name" value="S_TKc"/>
    <property type="match status" value="1"/>
</dbReference>
<dbReference type="PANTHER" id="PTHR22967">
    <property type="entry name" value="SERINE/THREONINE PROTEIN KINASE"/>
    <property type="match status" value="1"/>
</dbReference>
<keyword evidence="6" id="KW-0067">ATP-binding</keyword>